<name>A0A7J8BEA3_ROUAE</name>
<dbReference type="Proteomes" id="UP000593571">
    <property type="component" value="Unassembled WGS sequence"/>
</dbReference>
<proteinExistence type="predicted"/>
<keyword evidence="1" id="KW-0472">Membrane</keyword>
<keyword evidence="1" id="KW-0812">Transmembrane</keyword>
<feature type="transmembrane region" description="Helical" evidence="1">
    <location>
        <begin position="107"/>
        <end position="127"/>
    </location>
</feature>
<reference evidence="2 3" key="1">
    <citation type="journal article" date="2020" name="Nature">
        <title>Six reference-quality genomes reveal evolution of bat adaptations.</title>
        <authorList>
            <person name="Jebb D."/>
            <person name="Huang Z."/>
            <person name="Pippel M."/>
            <person name="Hughes G.M."/>
            <person name="Lavrichenko K."/>
            <person name="Devanna P."/>
            <person name="Winkler S."/>
            <person name="Jermiin L.S."/>
            <person name="Skirmuntt E.C."/>
            <person name="Katzourakis A."/>
            <person name="Burkitt-Gray L."/>
            <person name="Ray D.A."/>
            <person name="Sullivan K.A.M."/>
            <person name="Roscito J.G."/>
            <person name="Kirilenko B.M."/>
            <person name="Davalos L.M."/>
            <person name="Corthals A.P."/>
            <person name="Power M.L."/>
            <person name="Jones G."/>
            <person name="Ransome R.D."/>
            <person name="Dechmann D.K.N."/>
            <person name="Locatelli A.G."/>
            <person name="Puechmaille S.J."/>
            <person name="Fedrigo O."/>
            <person name="Jarvis E.D."/>
            <person name="Hiller M."/>
            <person name="Vernes S.C."/>
            <person name="Myers E.W."/>
            <person name="Teeling E.C."/>
        </authorList>
    </citation>
    <scope>NUCLEOTIDE SEQUENCE [LARGE SCALE GENOMIC DNA]</scope>
    <source>
        <strain evidence="2">MRouAeg1</strain>
        <tissue evidence="2">Muscle</tissue>
    </source>
</reference>
<dbReference type="EMBL" id="JACASE010000017">
    <property type="protein sequence ID" value="KAF6397012.1"/>
    <property type="molecule type" value="Genomic_DNA"/>
</dbReference>
<dbReference type="AlphaFoldDB" id="A0A7J8BEA3"/>
<evidence type="ECO:0000313" key="2">
    <source>
        <dbReference type="EMBL" id="KAF6397012.1"/>
    </source>
</evidence>
<comment type="caution">
    <text evidence="2">The sequence shown here is derived from an EMBL/GenBank/DDBJ whole genome shotgun (WGS) entry which is preliminary data.</text>
</comment>
<evidence type="ECO:0000313" key="3">
    <source>
        <dbReference type="Proteomes" id="UP000593571"/>
    </source>
</evidence>
<sequence>MCHPSPDLPPKRMLVTVLPLGISHTESRGSWGSLPLALQIQDLLFAHLPSPCSLGSPVCSGPASARPLPVCCLALAPVCICISPLPGPTLQHRLSPALVSRICTWHVVLYCVLGVFVVTAGPGFTLAQQPRWVGDLMGKTQ</sequence>
<protein>
    <submittedName>
        <fullName evidence="2">Uncharacterized protein</fullName>
    </submittedName>
</protein>
<accession>A0A7J8BEA3</accession>
<evidence type="ECO:0000256" key="1">
    <source>
        <dbReference type="SAM" id="Phobius"/>
    </source>
</evidence>
<gene>
    <name evidence="2" type="ORF">HJG63_009689</name>
</gene>
<keyword evidence="1" id="KW-1133">Transmembrane helix</keyword>
<keyword evidence="3" id="KW-1185">Reference proteome</keyword>
<organism evidence="2 3">
    <name type="scientific">Rousettus aegyptiacus</name>
    <name type="common">Egyptian fruit bat</name>
    <name type="synonym">Pteropus aegyptiacus</name>
    <dbReference type="NCBI Taxonomy" id="9407"/>
    <lineage>
        <taxon>Eukaryota</taxon>
        <taxon>Metazoa</taxon>
        <taxon>Chordata</taxon>
        <taxon>Craniata</taxon>
        <taxon>Vertebrata</taxon>
        <taxon>Euteleostomi</taxon>
        <taxon>Mammalia</taxon>
        <taxon>Eutheria</taxon>
        <taxon>Laurasiatheria</taxon>
        <taxon>Chiroptera</taxon>
        <taxon>Yinpterochiroptera</taxon>
        <taxon>Pteropodoidea</taxon>
        <taxon>Pteropodidae</taxon>
        <taxon>Rousettinae</taxon>
        <taxon>Rousettus</taxon>
    </lineage>
</organism>